<dbReference type="PANTHER" id="PTHR43194">
    <property type="entry name" value="HYDROLASE ALPHA/BETA FOLD FAMILY"/>
    <property type="match status" value="1"/>
</dbReference>
<name>A0AAE3G4M5_9GAMM</name>
<comment type="caution">
    <text evidence="2">The sequence shown here is derived from an EMBL/GenBank/DDBJ whole genome shotgun (WGS) entry which is preliminary data.</text>
</comment>
<evidence type="ECO:0000259" key="1">
    <source>
        <dbReference type="Pfam" id="PF12697"/>
    </source>
</evidence>
<dbReference type="SUPFAM" id="SSF53474">
    <property type="entry name" value="alpha/beta-Hydrolases"/>
    <property type="match status" value="1"/>
</dbReference>
<gene>
    <name evidence="2" type="ORF">J2T57_002891</name>
</gene>
<dbReference type="Pfam" id="PF12697">
    <property type="entry name" value="Abhydrolase_6"/>
    <property type="match status" value="1"/>
</dbReference>
<dbReference type="EMBL" id="JALJXV010000007">
    <property type="protein sequence ID" value="MCP1675736.1"/>
    <property type="molecule type" value="Genomic_DNA"/>
</dbReference>
<dbReference type="Proteomes" id="UP001205843">
    <property type="component" value="Unassembled WGS sequence"/>
</dbReference>
<dbReference type="PANTHER" id="PTHR43194:SF2">
    <property type="entry name" value="PEROXISOMAL MEMBRANE PROTEIN LPX1"/>
    <property type="match status" value="1"/>
</dbReference>
<accession>A0AAE3G4M5</accession>
<sequence length="209" mass="22066">MELLPAGVSAVAPNLRGRADSVTPEQPADYEIAHFADDVAAVIEALGRPVILAGWSMGVLVALGYIKAHGLANVCGLALISGSPYPGRHGANWFLGDTVDAIADEAEGRARRMGLSETAHSIAVAGSWLACKATNHADVLREIHCPVAVIHGTEDDQCPLSHARFMAQSVPDGRLHEFHGRSHSILAEAPEDVADALLALRQRCLDTST</sequence>
<dbReference type="InterPro" id="IPR000073">
    <property type="entry name" value="AB_hydrolase_1"/>
</dbReference>
<reference evidence="2" key="1">
    <citation type="submission" date="2022-03" db="EMBL/GenBank/DDBJ databases">
        <title>Genomic Encyclopedia of Type Strains, Phase III (KMG-III): the genomes of soil and plant-associated and newly described type strains.</title>
        <authorList>
            <person name="Whitman W."/>
        </authorList>
    </citation>
    <scope>NUCLEOTIDE SEQUENCE</scope>
    <source>
        <strain evidence="2">ANL 6-2</strain>
    </source>
</reference>
<proteinExistence type="predicted"/>
<keyword evidence="3" id="KW-1185">Reference proteome</keyword>
<dbReference type="InterPro" id="IPR050228">
    <property type="entry name" value="Carboxylesterase_BioH"/>
</dbReference>
<feature type="domain" description="AB hydrolase-1" evidence="1">
    <location>
        <begin position="3"/>
        <end position="196"/>
    </location>
</feature>
<protein>
    <submittedName>
        <fullName evidence="2">Pimeloyl-ACP methyl ester carboxylesterase</fullName>
    </submittedName>
</protein>
<evidence type="ECO:0000313" key="3">
    <source>
        <dbReference type="Proteomes" id="UP001205843"/>
    </source>
</evidence>
<dbReference type="AlphaFoldDB" id="A0AAE3G4M5"/>
<dbReference type="InterPro" id="IPR029058">
    <property type="entry name" value="AB_hydrolase_fold"/>
</dbReference>
<evidence type="ECO:0000313" key="2">
    <source>
        <dbReference type="EMBL" id="MCP1675736.1"/>
    </source>
</evidence>
<dbReference type="Gene3D" id="3.40.50.1820">
    <property type="entry name" value="alpha/beta hydrolase"/>
    <property type="match status" value="1"/>
</dbReference>
<organism evidence="2 3">
    <name type="scientific">Natronocella acetinitrilica</name>
    <dbReference type="NCBI Taxonomy" id="414046"/>
    <lineage>
        <taxon>Bacteria</taxon>
        <taxon>Pseudomonadati</taxon>
        <taxon>Pseudomonadota</taxon>
        <taxon>Gammaproteobacteria</taxon>
        <taxon>Chromatiales</taxon>
        <taxon>Ectothiorhodospiraceae</taxon>
        <taxon>Natronocella</taxon>
    </lineage>
</organism>